<feature type="region of interest" description="Disordered" evidence="1">
    <location>
        <begin position="336"/>
        <end position="360"/>
    </location>
</feature>
<gene>
    <name evidence="4" type="ORF">GWC95_11430</name>
</gene>
<proteinExistence type="predicted"/>
<name>A0ABW9ZTS0_9BACT</name>
<dbReference type="Pfam" id="PF00691">
    <property type="entry name" value="OmpA"/>
    <property type="match status" value="1"/>
</dbReference>
<dbReference type="InterPro" id="IPR006665">
    <property type="entry name" value="OmpA-like"/>
</dbReference>
<sequence>MSNRKLLFLSCFLLFAFFSNAQSTSSTDDWGWSWRDSAVVPVQSMEQYNRFIANDFPYPPKPRNMWELGFGAGYSYIVGDVNSKAGFGGTVTLRKAIDHTFSIRTGLTGKWNWGSPNAYGTAIGQVDYKNKTFSLDVDLLTSLNSSSIYRGNPKTNVYVITGYSLNAALVQYKRPAGLGAQPGNYSYYYGYTDAGQNPNSQNGIIATFGGAKINNSHAYRLFHGANLGMGIAFKINNRVNFAIEQKYTFTVPGYDYLDAWSGGNGSGKNSDDYYSFTTLRLNFNIGNAAKRTQPLWWLNKYNFIYSELNRPQHMKIPPPVLPDADGDGVTDQFDLEPNTPKGAPVDTHGRAKDTDGDGVPDYRDKEVLTPLSCFPVNNDGVGTCPEPACCKELRDMIKNLPTATAPVAQCTIGDLPSIQFGSRAVLTKEAQRMLADVASRIKANPNCRVKVIGYGAASKAAQQLSWDRVNAVINYLVEKQGIAESRLLFVYQQDGDSKSVDLQGTMEEGASYVPAPFPNLKSKN</sequence>
<dbReference type="Gene3D" id="4.10.1080.10">
    <property type="entry name" value="TSP type-3 repeat"/>
    <property type="match status" value="1"/>
</dbReference>
<evidence type="ECO:0000256" key="1">
    <source>
        <dbReference type="SAM" id="MobiDB-lite"/>
    </source>
</evidence>
<feature type="chain" id="PRO_5045931827" evidence="2">
    <location>
        <begin position="22"/>
        <end position="524"/>
    </location>
</feature>
<keyword evidence="2" id="KW-0732">Signal</keyword>
<evidence type="ECO:0000259" key="3">
    <source>
        <dbReference type="Pfam" id="PF00691"/>
    </source>
</evidence>
<feature type="compositionally biased region" description="Basic and acidic residues" evidence="1">
    <location>
        <begin position="347"/>
        <end position="360"/>
    </location>
</feature>
<dbReference type="InterPro" id="IPR036737">
    <property type="entry name" value="OmpA-like_sf"/>
</dbReference>
<accession>A0ABW9ZTS0</accession>
<keyword evidence="5" id="KW-1185">Reference proteome</keyword>
<evidence type="ECO:0000313" key="4">
    <source>
        <dbReference type="EMBL" id="NCI50538.1"/>
    </source>
</evidence>
<comment type="caution">
    <text evidence="4">The sequence shown here is derived from an EMBL/GenBank/DDBJ whole genome shotgun (WGS) entry which is preliminary data.</text>
</comment>
<evidence type="ECO:0000256" key="2">
    <source>
        <dbReference type="SAM" id="SignalP"/>
    </source>
</evidence>
<dbReference type="SUPFAM" id="SSF103647">
    <property type="entry name" value="TSP type-3 repeat"/>
    <property type="match status" value="1"/>
</dbReference>
<dbReference type="SUPFAM" id="SSF103088">
    <property type="entry name" value="OmpA-like"/>
    <property type="match status" value="1"/>
</dbReference>
<feature type="domain" description="OmpA-like" evidence="3">
    <location>
        <begin position="423"/>
        <end position="501"/>
    </location>
</feature>
<reference evidence="4 5" key="1">
    <citation type="submission" date="2020-01" db="EMBL/GenBank/DDBJ databases">
        <title>Genome analysis.</title>
        <authorList>
            <person name="Wu S."/>
            <person name="Wang G."/>
        </authorList>
    </citation>
    <scope>NUCLEOTIDE SEQUENCE [LARGE SCALE GENOMIC DNA]</scope>
    <source>
        <strain evidence="4 5">SYL130</strain>
    </source>
</reference>
<organism evidence="4 5">
    <name type="scientific">Sediminibacterium roseum</name>
    <dbReference type="NCBI Taxonomy" id="1978412"/>
    <lineage>
        <taxon>Bacteria</taxon>
        <taxon>Pseudomonadati</taxon>
        <taxon>Bacteroidota</taxon>
        <taxon>Chitinophagia</taxon>
        <taxon>Chitinophagales</taxon>
        <taxon>Chitinophagaceae</taxon>
        <taxon>Sediminibacterium</taxon>
    </lineage>
</organism>
<protein>
    <submittedName>
        <fullName evidence="4">OmpA family protein</fullName>
    </submittedName>
</protein>
<evidence type="ECO:0000313" key="5">
    <source>
        <dbReference type="Proteomes" id="UP000753802"/>
    </source>
</evidence>
<feature type="signal peptide" evidence="2">
    <location>
        <begin position="1"/>
        <end position="21"/>
    </location>
</feature>
<dbReference type="InterPro" id="IPR028974">
    <property type="entry name" value="TSP_type-3_rpt"/>
</dbReference>
<dbReference type="Proteomes" id="UP000753802">
    <property type="component" value="Unassembled WGS sequence"/>
</dbReference>
<dbReference type="RefSeq" id="WP_161818857.1">
    <property type="nucleotide sequence ID" value="NZ_JAACJS010000015.1"/>
</dbReference>
<dbReference type="EMBL" id="JAACJS010000015">
    <property type="protein sequence ID" value="NCI50538.1"/>
    <property type="molecule type" value="Genomic_DNA"/>
</dbReference>
<dbReference type="Gene3D" id="3.30.1330.60">
    <property type="entry name" value="OmpA-like domain"/>
    <property type="match status" value="1"/>
</dbReference>